<dbReference type="PANTHER" id="PTHR33403">
    <property type="entry name" value="SPR1"/>
    <property type="match status" value="1"/>
</dbReference>
<feature type="region of interest" description="Disordered" evidence="2">
    <location>
        <begin position="1"/>
        <end position="165"/>
    </location>
</feature>
<evidence type="ECO:0000256" key="2">
    <source>
        <dbReference type="SAM" id="MobiDB-lite"/>
    </source>
</evidence>
<feature type="compositionally biased region" description="Polar residues" evidence="2">
    <location>
        <begin position="1"/>
        <end position="19"/>
    </location>
</feature>
<gene>
    <name evidence="3" type="ORF">ACHHYP_02038</name>
</gene>
<keyword evidence="4" id="KW-1185">Reference proteome</keyword>
<proteinExistence type="inferred from homology"/>
<dbReference type="PANTHER" id="PTHR33403:SF31">
    <property type="entry name" value="PROTEIN SPIRAL1-LIKE 1"/>
    <property type="match status" value="1"/>
</dbReference>
<organism evidence="3 4">
    <name type="scientific">Achlya hypogyna</name>
    <name type="common">Oomycete</name>
    <name type="synonym">Protoachlya hypogyna</name>
    <dbReference type="NCBI Taxonomy" id="1202772"/>
    <lineage>
        <taxon>Eukaryota</taxon>
        <taxon>Sar</taxon>
        <taxon>Stramenopiles</taxon>
        <taxon>Oomycota</taxon>
        <taxon>Saprolegniomycetes</taxon>
        <taxon>Saprolegniales</taxon>
        <taxon>Achlyaceae</taxon>
        <taxon>Achlya</taxon>
    </lineage>
</organism>
<dbReference type="InterPro" id="IPR039613">
    <property type="entry name" value="SPR1/2/3/4/5"/>
</dbReference>
<feature type="compositionally biased region" description="Basic and acidic residues" evidence="2">
    <location>
        <begin position="46"/>
        <end position="59"/>
    </location>
</feature>
<dbReference type="OrthoDB" id="62622at2759"/>
<evidence type="ECO:0000256" key="1">
    <source>
        <dbReference type="ARBA" id="ARBA00009656"/>
    </source>
</evidence>
<dbReference type="Proteomes" id="UP000243579">
    <property type="component" value="Unassembled WGS sequence"/>
</dbReference>
<reference evidence="3 4" key="1">
    <citation type="journal article" date="2014" name="Genome Biol. Evol.">
        <title>The secreted proteins of Achlya hypogyna and Thraustotheca clavata identify the ancestral oomycete secretome and reveal gene acquisitions by horizontal gene transfer.</title>
        <authorList>
            <person name="Misner I."/>
            <person name="Blouin N."/>
            <person name="Leonard G."/>
            <person name="Richards T.A."/>
            <person name="Lane C.E."/>
        </authorList>
    </citation>
    <scope>NUCLEOTIDE SEQUENCE [LARGE SCALE GENOMIC DNA]</scope>
    <source>
        <strain evidence="3 4">ATCC 48635</strain>
    </source>
</reference>
<evidence type="ECO:0000313" key="3">
    <source>
        <dbReference type="EMBL" id="OQS00999.1"/>
    </source>
</evidence>
<comment type="similarity">
    <text evidence="1">Belongs to the SPIRAL1 family.</text>
</comment>
<dbReference type="GO" id="GO:0043622">
    <property type="term" value="P:cortical microtubule organization"/>
    <property type="evidence" value="ECO:0007669"/>
    <property type="project" value="InterPro"/>
</dbReference>
<feature type="compositionally biased region" description="Polar residues" evidence="2">
    <location>
        <begin position="111"/>
        <end position="147"/>
    </location>
</feature>
<comment type="caution">
    <text evidence="3">The sequence shown here is derived from an EMBL/GenBank/DDBJ whole genome shotgun (WGS) entry which is preliminary data.</text>
</comment>
<sequence length="165" mass="18086">MSQRSSVRSHQAPGGSSQMGSLIFGGGDDSSFDDSQRNRRGVRSQQRPEAEQHPLDHRAPAGQQGRPQQQNPLDHRSGQQQYQQDTYQQPQSSYQQQQDTRQQPQQQRPQASSAPFAQDSDTGIGRVSSNRFASGVSQNTGNVITDRSTTRIHAPPGGASSFRLG</sequence>
<dbReference type="GO" id="GO:0010005">
    <property type="term" value="C:cortical microtubule, transverse to long axis"/>
    <property type="evidence" value="ECO:0007669"/>
    <property type="project" value="TreeGrafter"/>
</dbReference>
<name>A0A1V9ZSP5_ACHHY</name>
<evidence type="ECO:0000313" key="4">
    <source>
        <dbReference type="Proteomes" id="UP000243579"/>
    </source>
</evidence>
<feature type="compositionally biased region" description="Low complexity" evidence="2">
    <location>
        <begin position="79"/>
        <end position="110"/>
    </location>
</feature>
<protein>
    <submittedName>
        <fullName evidence="3">Uncharacterized protein</fullName>
    </submittedName>
</protein>
<dbReference type="AlphaFoldDB" id="A0A1V9ZSP5"/>
<feature type="compositionally biased region" description="Low complexity" evidence="2">
    <location>
        <begin position="60"/>
        <end position="70"/>
    </location>
</feature>
<dbReference type="EMBL" id="JNBR01000018">
    <property type="protein sequence ID" value="OQS00999.1"/>
    <property type="molecule type" value="Genomic_DNA"/>
</dbReference>
<accession>A0A1V9ZSP5</accession>